<dbReference type="EMBL" id="HBIM01004583">
    <property type="protein sequence ID" value="CAE0405975.1"/>
    <property type="molecule type" value="Transcribed_RNA"/>
</dbReference>
<evidence type="ECO:0000256" key="4">
    <source>
        <dbReference type="ARBA" id="ARBA00022692"/>
    </source>
</evidence>
<organism evidence="11">
    <name type="scientific">Amphora coffeiformis</name>
    <dbReference type="NCBI Taxonomy" id="265554"/>
    <lineage>
        <taxon>Eukaryota</taxon>
        <taxon>Sar</taxon>
        <taxon>Stramenopiles</taxon>
        <taxon>Ochrophyta</taxon>
        <taxon>Bacillariophyta</taxon>
        <taxon>Bacillariophyceae</taxon>
        <taxon>Bacillariophycidae</taxon>
        <taxon>Thalassiophysales</taxon>
        <taxon>Catenulaceae</taxon>
        <taxon>Amphora</taxon>
    </lineage>
</organism>
<dbReference type="PANTHER" id="PTHR31187">
    <property type="match status" value="1"/>
</dbReference>
<feature type="transmembrane region" description="Helical" evidence="9">
    <location>
        <begin position="300"/>
        <end position="324"/>
    </location>
</feature>
<gene>
    <name evidence="11" type="ORF">ACOF00016_LOCUS3923</name>
</gene>
<protein>
    <recommendedName>
        <fullName evidence="9">ADP,ATP carrier protein</fullName>
    </recommendedName>
</protein>
<evidence type="ECO:0000256" key="6">
    <source>
        <dbReference type="ARBA" id="ARBA00022840"/>
    </source>
</evidence>
<evidence type="ECO:0000256" key="8">
    <source>
        <dbReference type="ARBA" id="ARBA00023136"/>
    </source>
</evidence>
<reference evidence="11" key="1">
    <citation type="submission" date="2021-01" db="EMBL/GenBank/DDBJ databases">
        <authorList>
            <person name="Corre E."/>
            <person name="Pelletier E."/>
            <person name="Niang G."/>
            <person name="Scheremetjew M."/>
            <person name="Finn R."/>
            <person name="Kale V."/>
            <person name="Holt S."/>
            <person name="Cochrane G."/>
            <person name="Meng A."/>
            <person name="Brown T."/>
            <person name="Cohen L."/>
        </authorList>
    </citation>
    <scope>NUCLEOTIDE SEQUENCE</scope>
    <source>
        <strain evidence="11">CCMP127</strain>
    </source>
</reference>
<feature type="transmembrane region" description="Helical" evidence="9">
    <location>
        <begin position="229"/>
        <end position="248"/>
    </location>
</feature>
<feature type="transmembrane region" description="Helical" evidence="9">
    <location>
        <begin position="268"/>
        <end position="288"/>
    </location>
</feature>
<feature type="transmembrane region" description="Helical" evidence="9">
    <location>
        <begin position="201"/>
        <end position="220"/>
    </location>
</feature>
<dbReference type="GO" id="GO:0016020">
    <property type="term" value="C:membrane"/>
    <property type="evidence" value="ECO:0007669"/>
    <property type="project" value="UniProtKB-SubCell"/>
</dbReference>
<evidence type="ECO:0000256" key="1">
    <source>
        <dbReference type="ARBA" id="ARBA00004141"/>
    </source>
</evidence>
<dbReference type="AlphaFoldDB" id="A0A7S3KZI7"/>
<feature type="compositionally biased region" description="Basic residues" evidence="10">
    <location>
        <begin position="56"/>
        <end position="65"/>
    </location>
</feature>
<keyword evidence="5 9" id="KW-0547">Nucleotide-binding</keyword>
<evidence type="ECO:0000256" key="3">
    <source>
        <dbReference type="ARBA" id="ARBA00022448"/>
    </source>
</evidence>
<keyword evidence="3 9" id="KW-0813">Transport</keyword>
<dbReference type="Pfam" id="PF03219">
    <property type="entry name" value="TLC"/>
    <property type="match status" value="1"/>
</dbReference>
<feature type="compositionally biased region" description="Low complexity" evidence="10">
    <location>
        <begin position="364"/>
        <end position="376"/>
    </location>
</feature>
<feature type="transmembrane region" description="Helical" evidence="9">
    <location>
        <begin position="161"/>
        <end position="181"/>
    </location>
</feature>
<evidence type="ECO:0000256" key="5">
    <source>
        <dbReference type="ARBA" id="ARBA00022741"/>
    </source>
</evidence>
<comment type="subcellular location">
    <subcellularLocation>
        <location evidence="1 9">Membrane</location>
        <topology evidence="1 9">Multi-pass membrane protein</topology>
    </subcellularLocation>
</comment>
<keyword evidence="8 9" id="KW-0472">Membrane</keyword>
<feature type="transmembrane region" description="Helical" evidence="9">
    <location>
        <begin position="411"/>
        <end position="430"/>
    </location>
</feature>
<proteinExistence type="inferred from homology"/>
<feature type="compositionally biased region" description="Basic and acidic residues" evidence="10">
    <location>
        <begin position="676"/>
        <end position="686"/>
    </location>
</feature>
<evidence type="ECO:0000256" key="9">
    <source>
        <dbReference type="RuleBase" id="RU363121"/>
    </source>
</evidence>
<feature type="region of interest" description="Disordered" evidence="10">
    <location>
        <begin position="1"/>
        <end position="72"/>
    </location>
</feature>
<feature type="compositionally biased region" description="Acidic residues" evidence="10">
    <location>
        <begin position="663"/>
        <end position="675"/>
    </location>
</feature>
<feature type="region of interest" description="Disordered" evidence="10">
    <location>
        <begin position="364"/>
        <end position="389"/>
    </location>
</feature>
<comment type="similarity">
    <text evidence="2 9">Belongs to the ADP/ATP translocase tlc family.</text>
</comment>
<evidence type="ECO:0000313" key="11">
    <source>
        <dbReference type="EMBL" id="CAE0405975.1"/>
    </source>
</evidence>
<name>A0A7S3KZI7_9STRA</name>
<feature type="region of interest" description="Disordered" evidence="10">
    <location>
        <begin position="644"/>
        <end position="686"/>
    </location>
</feature>
<dbReference type="SUPFAM" id="SSF103473">
    <property type="entry name" value="MFS general substrate transporter"/>
    <property type="match status" value="1"/>
</dbReference>
<keyword evidence="6 9" id="KW-0067">ATP-binding</keyword>
<evidence type="ECO:0000256" key="10">
    <source>
        <dbReference type="SAM" id="MobiDB-lite"/>
    </source>
</evidence>
<dbReference type="InterPro" id="IPR004667">
    <property type="entry name" value="ADP_ATP_car_bac_type"/>
</dbReference>
<feature type="region of interest" description="Disordered" evidence="10">
    <location>
        <begin position="79"/>
        <end position="98"/>
    </location>
</feature>
<feature type="transmembrane region" description="Helical" evidence="9">
    <location>
        <begin position="589"/>
        <end position="609"/>
    </location>
</feature>
<evidence type="ECO:0000256" key="2">
    <source>
        <dbReference type="ARBA" id="ARBA00007127"/>
    </source>
</evidence>
<feature type="transmembrane region" description="Helical" evidence="9">
    <location>
        <begin position="330"/>
        <end position="351"/>
    </location>
</feature>
<accession>A0A7S3KZI7</accession>
<sequence>MAGKKKQPPPRDPYPMSSPQAAQLEASVDDQNAPSSAAAMAWTHMPSTTNTVTDHHSHHDHHHHHAGGDGHATRMEAATSLTGKRNPKKNDKGNDFYADGDADMDIELLDDEDNNRNRDDEFLDRPLWESRAGARWKARAVRWGEAIYHRLYGDDLPVSEMLRTLTLASTLFFMIGGYWTLRSLKDPVLTALCGVAVIPKAKMLSVVVVLAVVSIYNAFLDSEIPRHKLFYLFGTFYLGLFTLISFLLMHPTIGLANQQQSPTRILGWISYCSIESFGSVMVSLFWSFANSNFSLKEAKASYGVMVATAQVGSILGPTLVNWFAEAYGPAQMYLLGASCMLWLQLTMYAYVTFYGTTERNATTTTTTTSQQQQQKQEQQDCGSKKTEAPKKAKPGILEGLQLFVKYNYVKGIFAISCLFMVEVTIVDFTMKVLARDYFVGEHPCTRGDSCWDYTAAANHGMSLDATAAFTKFMGFFGQATNTLSLIMSLFGTSAVIRYLGLRLTLLLFPTLCLAVICAVRLHPTLYVVFGAMIALKAASYSLNNPTKEMLYQPTSSAVRYKAKSWIDIFGARGSKALGSVVTNAFSDNTVALVSNGSLVGMAVASFLIWNARFMGKLFDEYTTSGYIVGDNDDLDPANLEAKNVNQASQQNESEDTSCAIPQDDNDEEEEEEEEADSPKKPEVTMV</sequence>
<evidence type="ECO:0000256" key="7">
    <source>
        <dbReference type="ARBA" id="ARBA00022989"/>
    </source>
</evidence>
<dbReference type="GO" id="GO:0005471">
    <property type="term" value="F:ATP:ADP antiporter activity"/>
    <property type="evidence" value="ECO:0007669"/>
    <property type="project" value="InterPro"/>
</dbReference>
<dbReference type="Gene3D" id="1.20.1250.20">
    <property type="entry name" value="MFS general substrate transporter like domains"/>
    <property type="match status" value="1"/>
</dbReference>
<dbReference type="InterPro" id="IPR036259">
    <property type="entry name" value="MFS_trans_sf"/>
</dbReference>
<keyword evidence="4 9" id="KW-0812">Transmembrane</keyword>
<keyword evidence="7 9" id="KW-1133">Transmembrane helix</keyword>
<dbReference type="PANTHER" id="PTHR31187:SF1">
    <property type="entry name" value="ADP,ATP CARRIER PROTEIN 1"/>
    <property type="match status" value="1"/>
</dbReference>
<dbReference type="GO" id="GO:0005524">
    <property type="term" value="F:ATP binding"/>
    <property type="evidence" value="ECO:0007669"/>
    <property type="project" value="UniProtKB-KW"/>
</dbReference>